<dbReference type="EMBL" id="CAFBME010000010">
    <property type="protein sequence ID" value="CAB4889715.1"/>
    <property type="molecule type" value="Genomic_DNA"/>
</dbReference>
<protein>
    <submittedName>
        <fullName evidence="2">Unannotated protein</fullName>
    </submittedName>
</protein>
<sequence length="184" mass="20886">MREFFVPIEDHEPMGFDILSIAKDEPIDIELKIESVAEGVLATANVRSVASGECTRCLDPLEIEIDEDFIELYEYAEDPRLIRKREKKMSERAKAKKQEEDEELDDELEVRQMDGDDIDLEGPIRDAIILNLPLNPLCAPNCSGLCPECGEKWRDLPSDHVHAVIDIRWAGLQGLDLPEPESDK</sequence>
<name>A0A6J6AXE9_9ZZZZ</name>
<dbReference type="EMBL" id="CAEZYL010000001">
    <property type="protein sequence ID" value="CAB4713048.1"/>
    <property type="molecule type" value="Genomic_DNA"/>
</dbReference>
<organism evidence="2">
    <name type="scientific">freshwater metagenome</name>
    <dbReference type="NCBI Taxonomy" id="449393"/>
    <lineage>
        <taxon>unclassified sequences</taxon>
        <taxon>metagenomes</taxon>
        <taxon>ecological metagenomes</taxon>
    </lineage>
</organism>
<dbReference type="Pfam" id="PF02620">
    <property type="entry name" value="YceD"/>
    <property type="match status" value="1"/>
</dbReference>
<evidence type="ECO:0000313" key="2">
    <source>
        <dbReference type="EMBL" id="CAB4531214.1"/>
    </source>
</evidence>
<proteinExistence type="predicted"/>
<dbReference type="PANTHER" id="PTHR34374">
    <property type="entry name" value="LARGE RIBOSOMAL RNA SUBUNIT ACCUMULATION PROTEIN YCED HOMOLOG 1, CHLOROPLASTIC"/>
    <property type="match status" value="1"/>
</dbReference>
<accession>A0A6J6AXE9</accession>
<evidence type="ECO:0000256" key="1">
    <source>
        <dbReference type="SAM" id="Coils"/>
    </source>
</evidence>
<dbReference type="InterPro" id="IPR003772">
    <property type="entry name" value="YceD"/>
</dbReference>
<feature type="coiled-coil region" evidence="1">
    <location>
        <begin position="83"/>
        <end position="110"/>
    </location>
</feature>
<evidence type="ECO:0000313" key="6">
    <source>
        <dbReference type="EMBL" id="CAB4953168.1"/>
    </source>
</evidence>
<dbReference type="EMBL" id="CAFBNS010000005">
    <property type="protein sequence ID" value="CAB4953168.1"/>
    <property type="molecule type" value="Genomic_DNA"/>
</dbReference>
<dbReference type="EMBL" id="CAEZSC010000011">
    <property type="protein sequence ID" value="CAB4531214.1"/>
    <property type="molecule type" value="Genomic_DNA"/>
</dbReference>
<dbReference type="AlphaFoldDB" id="A0A6J6AXE9"/>
<dbReference type="EMBL" id="CAEZUY010000006">
    <property type="protein sequence ID" value="CAB4607326.1"/>
    <property type="molecule type" value="Genomic_DNA"/>
</dbReference>
<reference evidence="2" key="1">
    <citation type="submission" date="2020-05" db="EMBL/GenBank/DDBJ databases">
        <authorList>
            <person name="Chiriac C."/>
            <person name="Salcher M."/>
            <person name="Ghai R."/>
            <person name="Kavagutti S V."/>
        </authorList>
    </citation>
    <scope>NUCLEOTIDE SEQUENCE</scope>
</reference>
<evidence type="ECO:0000313" key="3">
    <source>
        <dbReference type="EMBL" id="CAB4607326.1"/>
    </source>
</evidence>
<dbReference type="EMBL" id="CAFBPI010000021">
    <property type="protein sequence ID" value="CAB5011494.1"/>
    <property type="molecule type" value="Genomic_DNA"/>
</dbReference>
<evidence type="ECO:0000313" key="7">
    <source>
        <dbReference type="EMBL" id="CAB5011494.1"/>
    </source>
</evidence>
<dbReference type="PANTHER" id="PTHR34374:SF1">
    <property type="entry name" value="LARGE RIBOSOMAL RNA SUBUNIT ACCUMULATION PROTEIN YCED HOMOLOG 1, CHLOROPLASTIC"/>
    <property type="match status" value="1"/>
</dbReference>
<evidence type="ECO:0000313" key="4">
    <source>
        <dbReference type="EMBL" id="CAB4713048.1"/>
    </source>
</evidence>
<evidence type="ECO:0000313" key="5">
    <source>
        <dbReference type="EMBL" id="CAB4889715.1"/>
    </source>
</evidence>
<keyword evidence="1" id="KW-0175">Coiled coil</keyword>
<gene>
    <name evidence="2" type="ORF">UFOPK1380_00332</name>
    <name evidence="3" type="ORF">UFOPK1863_00165</name>
    <name evidence="4" type="ORF">UFOPK2689_00054</name>
    <name evidence="5" type="ORF">UFOPK3555_00236</name>
    <name evidence="6" type="ORF">UFOPK3874_00073</name>
    <name evidence="7" type="ORF">UFOPK4095_00491</name>
</gene>